<evidence type="ECO:0000256" key="3">
    <source>
        <dbReference type="ARBA" id="ARBA00022452"/>
    </source>
</evidence>
<keyword evidence="5 12" id="KW-0732">Signal</keyword>
<dbReference type="EMBL" id="BNAP01000031">
    <property type="protein sequence ID" value="GHH02066.1"/>
    <property type="molecule type" value="Genomic_DNA"/>
</dbReference>
<evidence type="ECO:0000259" key="13">
    <source>
        <dbReference type="Pfam" id="PF00593"/>
    </source>
</evidence>
<organism evidence="15 16">
    <name type="scientific">Pseudodonghicola xiamenensis</name>
    <dbReference type="NCBI Taxonomy" id="337702"/>
    <lineage>
        <taxon>Bacteria</taxon>
        <taxon>Pseudomonadati</taxon>
        <taxon>Pseudomonadota</taxon>
        <taxon>Alphaproteobacteria</taxon>
        <taxon>Rhodobacterales</taxon>
        <taxon>Paracoccaceae</taxon>
        <taxon>Pseudodonghicola</taxon>
    </lineage>
</organism>
<dbReference type="GO" id="GO:0044718">
    <property type="term" value="P:siderophore transmembrane transport"/>
    <property type="evidence" value="ECO:0007669"/>
    <property type="project" value="TreeGrafter"/>
</dbReference>
<dbReference type="Gene3D" id="2.40.170.20">
    <property type="entry name" value="TonB-dependent receptor, beta-barrel domain"/>
    <property type="match status" value="1"/>
</dbReference>
<evidence type="ECO:0000256" key="1">
    <source>
        <dbReference type="ARBA" id="ARBA00004571"/>
    </source>
</evidence>
<dbReference type="InterPro" id="IPR037066">
    <property type="entry name" value="Plug_dom_sf"/>
</dbReference>
<evidence type="ECO:0000256" key="2">
    <source>
        <dbReference type="ARBA" id="ARBA00022448"/>
    </source>
</evidence>
<evidence type="ECO:0000256" key="9">
    <source>
        <dbReference type="ARBA" id="ARBA00023237"/>
    </source>
</evidence>
<dbReference type="CDD" id="cd01347">
    <property type="entry name" value="ligand_gated_channel"/>
    <property type="match status" value="1"/>
</dbReference>
<dbReference type="Proteomes" id="UP000611500">
    <property type="component" value="Unassembled WGS sequence"/>
</dbReference>
<keyword evidence="6 11" id="KW-0798">TonB box</keyword>
<dbReference type="InterPro" id="IPR012910">
    <property type="entry name" value="Plug_dom"/>
</dbReference>
<reference evidence="15" key="1">
    <citation type="journal article" date="2014" name="Int. J. Syst. Evol. Microbiol.">
        <title>Complete genome sequence of Corynebacterium casei LMG S-19264T (=DSM 44701T), isolated from a smear-ripened cheese.</title>
        <authorList>
            <consortium name="US DOE Joint Genome Institute (JGI-PGF)"/>
            <person name="Walter F."/>
            <person name="Albersmeier A."/>
            <person name="Kalinowski J."/>
            <person name="Ruckert C."/>
        </authorList>
    </citation>
    <scope>NUCLEOTIDE SEQUENCE</scope>
    <source>
        <strain evidence="15">CGMCC 1.7081</strain>
    </source>
</reference>
<proteinExistence type="inferred from homology"/>
<dbReference type="PANTHER" id="PTHR30069:SF29">
    <property type="entry name" value="HEMOGLOBIN AND HEMOGLOBIN-HAPTOGLOBIN-BINDING PROTEIN 1-RELATED"/>
    <property type="match status" value="1"/>
</dbReference>
<evidence type="ECO:0000256" key="8">
    <source>
        <dbReference type="ARBA" id="ARBA00023170"/>
    </source>
</evidence>
<keyword evidence="2 10" id="KW-0813">Transport</keyword>
<dbReference type="GO" id="GO:0009279">
    <property type="term" value="C:cell outer membrane"/>
    <property type="evidence" value="ECO:0007669"/>
    <property type="project" value="UniProtKB-SubCell"/>
</dbReference>
<name>A0A8J3HAZ2_9RHOB</name>
<keyword evidence="3 10" id="KW-1134">Transmembrane beta strand</keyword>
<evidence type="ECO:0000313" key="15">
    <source>
        <dbReference type="EMBL" id="GHH02066.1"/>
    </source>
</evidence>
<keyword evidence="4 10" id="KW-0812">Transmembrane</keyword>
<dbReference type="GO" id="GO:0015344">
    <property type="term" value="F:siderophore uptake transmembrane transporter activity"/>
    <property type="evidence" value="ECO:0007669"/>
    <property type="project" value="TreeGrafter"/>
</dbReference>
<keyword evidence="7 10" id="KW-0472">Membrane</keyword>
<feature type="signal peptide" evidence="12">
    <location>
        <begin position="1"/>
        <end position="21"/>
    </location>
</feature>
<evidence type="ECO:0000313" key="16">
    <source>
        <dbReference type="Proteomes" id="UP000611500"/>
    </source>
</evidence>
<feature type="domain" description="TonB-dependent receptor-like beta-barrel" evidence="13">
    <location>
        <begin position="176"/>
        <end position="587"/>
    </location>
</feature>
<dbReference type="InterPro" id="IPR036942">
    <property type="entry name" value="Beta-barrel_TonB_sf"/>
</dbReference>
<dbReference type="PROSITE" id="PS52016">
    <property type="entry name" value="TONB_DEPENDENT_REC_3"/>
    <property type="match status" value="1"/>
</dbReference>
<feature type="chain" id="PRO_5035157930" evidence="12">
    <location>
        <begin position="22"/>
        <end position="613"/>
    </location>
</feature>
<comment type="similarity">
    <text evidence="10 11">Belongs to the TonB-dependent receptor family.</text>
</comment>
<dbReference type="PANTHER" id="PTHR30069">
    <property type="entry name" value="TONB-DEPENDENT OUTER MEMBRANE RECEPTOR"/>
    <property type="match status" value="1"/>
</dbReference>
<dbReference type="SUPFAM" id="SSF56935">
    <property type="entry name" value="Porins"/>
    <property type="match status" value="1"/>
</dbReference>
<keyword evidence="9 10" id="KW-0998">Cell outer membrane</keyword>
<dbReference type="Gene3D" id="2.170.130.10">
    <property type="entry name" value="TonB-dependent receptor, plug domain"/>
    <property type="match status" value="1"/>
</dbReference>
<dbReference type="InterPro" id="IPR039426">
    <property type="entry name" value="TonB-dep_rcpt-like"/>
</dbReference>
<evidence type="ECO:0000256" key="7">
    <source>
        <dbReference type="ARBA" id="ARBA00023136"/>
    </source>
</evidence>
<keyword evidence="8" id="KW-0675">Receptor</keyword>
<evidence type="ECO:0000259" key="14">
    <source>
        <dbReference type="Pfam" id="PF07715"/>
    </source>
</evidence>
<accession>A0A8J3HAZ2</accession>
<keyword evidence="16" id="KW-1185">Reference proteome</keyword>
<dbReference type="RefSeq" id="WP_028095052.1">
    <property type="nucleotide sequence ID" value="NZ_BNAP01000031.1"/>
</dbReference>
<dbReference type="InterPro" id="IPR000531">
    <property type="entry name" value="Beta-barrel_TonB"/>
</dbReference>
<feature type="domain" description="TonB-dependent receptor plug" evidence="14">
    <location>
        <begin position="44"/>
        <end position="151"/>
    </location>
</feature>
<gene>
    <name evidence="15" type="ORF">GCM10010961_39720</name>
</gene>
<comment type="caution">
    <text evidence="15">The sequence shown here is derived from an EMBL/GenBank/DDBJ whole genome shotgun (WGS) entry which is preliminary data.</text>
</comment>
<comment type="subcellular location">
    <subcellularLocation>
        <location evidence="1 10">Cell outer membrane</location>
        <topology evidence="1 10">Multi-pass membrane protein</topology>
    </subcellularLocation>
</comment>
<evidence type="ECO:0000256" key="5">
    <source>
        <dbReference type="ARBA" id="ARBA00022729"/>
    </source>
</evidence>
<dbReference type="Pfam" id="PF07715">
    <property type="entry name" value="Plug"/>
    <property type="match status" value="1"/>
</dbReference>
<evidence type="ECO:0000256" key="10">
    <source>
        <dbReference type="PROSITE-ProRule" id="PRU01360"/>
    </source>
</evidence>
<dbReference type="Pfam" id="PF00593">
    <property type="entry name" value="TonB_dep_Rec_b-barrel"/>
    <property type="match status" value="1"/>
</dbReference>
<sequence>MKKFLATASALAVCAASPLLAQDAYELDEITVTANKSGEATPLNRTGATVEVITQEDLKNAGETTVAEYLAREPGITVSGNGGLGTSTSLRIRGLGDKYIKVLVNGIDVTDPSSPQIQYNWGNMTTDNIERIEILKGSSSALYGSRAVAGVVSITTLTRPEEPGQKTTMSVEGGSNDTWRGTATYGYSGSRGGLAIGIDRTITDGFSSSAGGTEKDGYQGTQLSFSADVMATETLKLGLTAYSLEARGHFDEFGSDGTPPYDEYTTTKTRAARAYGQLDLGAWQHQVSASYYKNDRISSSNGVDTPFKGKRKRVDYVGSYSVSDMLGLTFGTDWEEQSYDSGADTGKTRTTGVFGEVQYAATSALDLSGSVRYDHHSNFGDHVTGRLAAAYQLTGATTLRATAATGFRAPSLYELNNTLYGNPNLKPEESTSFELGIEHDFGVGRIIKATAFYTEIDDLIDFRSLYDDTGAWIGGRYQTIPGTSTSQGIELSGQWAINDQLGLYANYTYTDAEDANGDRLLRVPRNDVNIGLTADLAARWSGEVNVRYVADRPAEYGVEMKDYTVVNLGVAYAITDQAQAYLRVENLFDEEYQTAEGFNTQGQAVYVGLRASF</sequence>
<protein>
    <submittedName>
        <fullName evidence="15">Ligand-gated channel</fullName>
    </submittedName>
</protein>
<evidence type="ECO:0000256" key="6">
    <source>
        <dbReference type="ARBA" id="ARBA00023077"/>
    </source>
</evidence>
<reference evidence="15" key="2">
    <citation type="submission" date="2020-09" db="EMBL/GenBank/DDBJ databases">
        <authorList>
            <person name="Sun Q."/>
            <person name="Zhou Y."/>
        </authorList>
    </citation>
    <scope>NUCLEOTIDE SEQUENCE</scope>
    <source>
        <strain evidence="15">CGMCC 1.7081</strain>
    </source>
</reference>
<evidence type="ECO:0000256" key="12">
    <source>
        <dbReference type="SAM" id="SignalP"/>
    </source>
</evidence>
<dbReference type="AlphaFoldDB" id="A0A8J3HAZ2"/>
<evidence type="ECO:0000256" key="4">
    <source>
        <dbReference type="ARBA" id="ARBA00022692"/>
    </source>
</evidence>
<evidence type="ECO:0000256" key="11">
    <source>
        <dbReference type="RuleBase" id="RU003357"/>
    </source>
</evidence>